<evidence type="ECO:0000313" key="1">
    <source>
        <dbReference type="EMBL" id="MCD7447844.1"/>
    </source>
</evidence>
<accession>A0ABS8RM13</accession>
<organism evidence="1 2">
    <name type="scientific">Datura stramonium</name>
    <name type="common">Jimsonweed</name>
    <name type="synonym">Common thornapple</name>
    <dbReference type="NCBI Taxonomy" id="4076"/>
    <lineage>
        <taxon>Eukaryota</taxon>
        <taxon>Viridiplantae</taxon>
        <taxon>Streptophyta</taxon>
        <taxon>Embryophyta</taxon>
        <taxon>Tracheophyta</taxon>
        <taxon>Spermatophyta</taxon>
        <taxon>Magnoliopsida</taxon>
        <taxon>eudicotyledons</taxon>
        <taxon>Gunneridae</taxon>
        <taxon>Pentapetalae</taxon>
        <taxon>asterids</taxon>
        <taxon>lamiids</taxon>
        <taxon>Solanales</taxon>
        <taxon>Solanaceae</taxon>
        <taxon>Solanoideae</taxon>
        <taxon>Datureae</taxon>
        <taxon>Datura</taxon>
    </lineage>
</organism>
<sequence>MARSTDKRSMRNIVEDGRCYLDSNISGLQERAIRTFSSTRVKESVGKVVDSSEMPTEMSFPDQCMDRLKQGINGLLHPCKGSKD</sequence>
<name>A0ABS8RM13_DATST</name>
<protein>
    <submittedName>
        <fullName evidence="1">Uncharacterized protein</fullName>
    </submittedName>
</protein>
<dbReference type="InterPro" id="IPR037735">
    <property type="entry name" value="AS8-like"/>
</dbReference>
<dbReference type="EMBL" id="JACEIK010000047">
    <property type="protein sequence ID" value="MCD7447844.1"/>
    <property type="molecule type" value="Genomic_DNA"/>
</dbReference>
<proteinExistence type="predicted"/>
<comment type="caution">
    <text evidence="1">The sequence shown here is derived from an EMBL/GenBank/DDBJ whole genome shotgun (WGS) entry which is preliminary data.</text>
</comment>
<keyword evidence="2" id="KW-1185">Reference proteome</keyword>
<gene>
    <name evidence="1" type="ORF">HAX54_035775</name>
</gene>
<reference evidence="1 2" key="1">
    <citation type="journal article" date="2021" name="BMC Genomics">
        <title>Datura genome reveals duplications of psychoactive alkaloid biosynthetic genes and high mutation rate following tissue culture.</title>
        <authorList>
            <person name="Rajewski A."/>
            <person name="Carter-House D."/>
            <person name="Stajich J."/>
            <person name="Litt A."/>
        </authorList>
    </citation>
    <scope>NUCLEOTIDE SEQUENCE [LARGE SCALE GENOMIC DNA]</scope>
    <source>
        <strain evidence="1">AR-01</strain>
    </source>
</reference>
<dbReference type="PANTHER" id="PTHR36778:SF1">
    <property type="entry name" value="CADMIUM-INDUCED PROTEIN AS8"/>
    <property type="match status" value="1"/>
</dbReference>
<dbReference type="PANTHER" id="PTHR36778">
    <property type="entry name" value="CADMIUM-INDUCED PROTEIN AS8"/>
    <property type="match status" value="1"/>
</dbReference>
<evidence type="ECO:0000313" key="2">
    <source>
        <dbReference type="Proteomes" id="UP000823775"/>
    </source>
</evidence>
<dbReference type="Proteomes" id="UP000823775">
    <property type="component" value="Unassembled WGS sequence"/>
</dbReference>